<sequence>AGSGWNSAYTITDCKRCHGNDTSPDFTSLNGEPNYASTGASTDRGNGHKNHVSYGAGSCAFCHATTVTPGGTVIPGSTSHVLNYKIDVVAGNGIEFTYGSNKSCSDISCHGGKGSVTQYWGAPVSADCTGCHGNNAGSSLAIASGKHGAHINNP</sequence>
<feature type="non-terminal residue" evidence="1">
    <location>
        <position position="1"/>
    </location>
</feature>
<comment type="caution">
    <text evidence="1">The sequence shown here is derived from an EMBL/GenBank/DDBJ whole genome shotgun (WGS) entry which is preliminary data.</text>
</comment>
<feature type="non-terminal residue" evidence="1">
    <location>
        <position position="154"/>
    </location>
</feature>
<dbReference type="Gene3D" id="3.90.10.10">
    <property type="entry name" value="Cytochrome C3"/>
    <property type="match status" value="1"/>
</dbReference>
<organism evidence="1 2">
    <name type="scientific">Geoanaerobacter pelophilus</name>
    <dbReference type="NCBI Taxonomy" id="60036"/>
    <lineage>
        <taxon>Bacteria</taxon>
        <taxon>Pseudomonadati</taxon>
        <taxon>Thermodesulfobacteriota</taxon>
        <taxon>Desulfuromonadia</taxon>
        <taxon>Geobacterales</taxon>
        <taxon>Geobacteraceae</taxon>
        <taxon>Geoanaerobacter</taxon>
    </lineage>
</organism>
<gene>
    <name evidence="1" type="ORF">KI809_20430</name>
</gene>
<dbReference type="SUPFAM" id="SSF48695">
    <property type="entry name" value="Multiheme cytochromes"/>
    <property type="match status" value="1"/>
</dbReference>
<accession>A0AAW4L6T1</accession>
<evidence type="ECO:0000313" key="2">
    <source>
        <dbReference type="Proteomes" id="UP000811899"/>
    </source>
</evidence>
<reference evidence="1 2" key="1">
    <citation type="submission" date="2021-05" db="EMBL/GenBank/DDBJ databases">
        <title>The draft genome of Geobacter pelophilus DSM 12255.</title>
        <authorList>
            <person name="Xu Z."/>
            <person name="Masuda Y."/>
            <person name="Itoh H."/>
            <person name="Senoo K."/>
        </authorList>
    </citation>
    <scope>NUCLEOTIDE SEQUENCE [LARGE SCALE GENOMIC DNA]</scope>
    <source>
        <strain evidence="1 2">DSM 12255</strain>
    </source>
</reference>
<name>A0AAW4L6T1_9BACT</name>
<dbReference type="Proteomes" id="UP000811899">
    <property type="component" value="Unassembled WGS sequence"/>
</dbReference>
<evidence type="ECO:0000313" key="1">
    <source>
        <dbReference type="EMBL" id="MBT0666676.1"/>
    </source>
</evidence>
<proteinExistence type="predicted"/>
<protein>
    <submittedName>
        <fullName evidence="1">CxxxxCH/CxxCH domain-containing protein</fullName>
    </submittedName>
</protein>
<dbReference type="InterPro" id="IPR010176">
    <property type="entry name" value="C4xCH_C2xCH_motif_GEOSU"/>
</dbReference>
<dbReference type="RefSeq" id="WP_214173438.1">
    <property type="nucleotide sequence ID" value="NZ_JAHCVJ010000034.1"/>
</dbReference>
<dbReference type="InterPro" id="IPR036280">
    <property type="entry name" value="Multihaem_cyt_sf"/>
</dbReference>
<dbReference type="NCBIfam" id="TIGR01904">
    <property type="entry name" value="GSu_C4xC__C2xCH"/>
    <property type="match status" value="1"/>
</dbReference>
<keyword evidence="2" id="KW-1185">Reference proteome</keyword>
<dbReference type="AlphaFoldDB" id="A0AAW4L6T1"/>
<dbReference type="EMBL" id="JAHCVJ010000034">
    <property type="protein sequence ID" value="MBT0666676.1"/>
    <property type="molecule type" value="Genomic_DNA"/>
</dbReference>